<dbReference type="GO" id="GO:0004497">
    <property type="term" value="F:monooxygenase activity"/>
    <property type="evidence" value="ECO:0007669"/>
    <property type="project" value="InterPro"/>
</dbReference>
<dbReference type="AlphaFoldDB" id="A0AA88IYN2"/>
<dbReference type="Pfam" id="PF00067">
    <property type="entry name" value="p450"/>
    <property type="match status" value="1"/>
</dbReference>
<dbReference type="SUPFAM" id="SSF48264">
    <property type="entry name" value="Cytochrome P450"/>
    <property type="match status" value="1"/>
</dbReference>
<keyword evidence="3" id="KW-0408">Iron</keyword>
<dbReference type="InterPro" id="IPR002401">
    <property type="entry name" value="Cyt_P450_E_grp-I"/>
</dbReference>
<dbReference type="Gene3D" id="1.10.630.10">
    <property type="entry name" value="Cytochrome P450"/>
    <property type="match status" value="1"/>
</dbReference>
<dbReference type="PRINTS" id="PR00463">
    <property type="entry name" value="EP450I"/>
</dbReference>
<evidence type="ECO:0000313" key="5">
    <source>
        <dbReference type="Proteomes" id="UP001187192"/>
    </source>
</evidence>
<gene>
    <name evidence="4" type="ORF">TIFTF001_026797</name>
</gene>
<dbReference type="GO" id="GO:0016705">
    <property type="term" value="F:oxidoreductase activity, acting on paired donors, with incorporation or reduction of molecular oxygen"/>
    <property type="evidence" value="ECO:0007669"/>
    <property type="project" value="InterPro"/>
</dbReference>
<name>A0AA88IYN2_FICCA</name>
<reference evidence="4" key="1">
    <citation type="submission" date="2023-07" db="EMBL/GenBank/DDBJ databases">
        <title>draft genome sequence of fig (Ficus carica).</title>
        <authorList>
            <person name="Takahashi T."/>
            <person name="Nishimura K."/>
        </authorList>
    </citation>
    <scope>NUCLEOTIDE SEQUENCE</scope>
</reference>
<dbReference type="InterPro" id="IPR036396">
    <property type="entry name" value="Cyt_P450_sf"/>
</dbReference>
<comment type="caution">
    <text evidence="4">The sequence shown here is derived from an EMBL/GenBank/DDBJ whole genome shotgun (WGS) entry which is preliminary data.</text>
</comment>
<dbReference type="EMBL" id="BTGU01000072">
    <property type="protein sequence ID" value="GMN57695.1"/>
    <property type="molecule type" value="Genomic_DNA"/>
</dbReference>
<evidence type="ECO:0008006" key="6">
    <source>
        <dbReference type="Google" id="ProtNLM"/>
    </source>
</evidence>
<evidence type="ECO:0000313" key="4">
    <source>
        <dbReference type="EMBL" id="GMN57695.1"/>
    </source>
</evidence>
<evidence type="ECO:0000256" key="2">
    <source>
        <dbReference type="ARBA" id="ARBA00022723"/>
    </source>
</evidence>
<evidence type="ECO:0000256" key="1">
    <source>
        <dbReference type="ARBA" id="ARBA00010617"/>
    </source>
</evidence>
<dbReference type="PANTHER" id="PTHR47955:SF15">
    <property type="entry name" value="CYTOCHROME P450 71A2-LIKE"/>
    <property type="match status" value="1"/>
</dbReference>
<sequence>MVTRCILGQKYEDSGGRSRVEELARRMMVQLIAFGFGDFFPSLKWIDRVCGFIGSLKSTSRELDAFYNQVIEEHRARMESDDKISNPIDFVDILLHLQKNPSSIDFELTNDRIKAILQDLLVGGIDTTLIAIELLVAELLRNPRVMTKVQEEIRRFVGEKAIVDVEDISRMDYFKCFVKENLRLHLPVPLVGPRETSESVEIGCYHVPAKARVLVNALPEDLDMSEVFGLTISKKIPIRAIPKKKSDSSSVIPWIPGPRDETPISSLLCASVALFVPLSWSQRVGFWQGGGVRLTGFRSSTLGEECFRVVLQLLSRRGGVTSALVPGLLTLRFPTSSDLGPLVFSVVQIGCLSKALQHSSQTSELRAKGLGVRVGSCSVKSGYPEEVVNSRNGISTMFLPHVLSVNGAIGHSRKLRIQLRRMRARCHMSWVWITCVGPLAHKLGGPQVGYNKPYLPRTCRGIGEGHVGKLCSLLFGLRS</sequence>
<dbReference type="GO" id="GO:0005506">
    <property type="term" value="F:iron ion binding"/>
    <property type="evidence" value="ECO:0007669"/>
    <property type="project" value="InterPro"/>
</dbReference>
<dbReference type="Proteomes" id="UP001187192">
    <property type="component" value="Unassembled WGS sequence"/>
</dbReference>
<evidence type="ECO:0000256" key="3">
    <source>
        <dbReference type="ARBA" id="ARBA00023004"/>
    </source>
</evidence>
<proteinExistence type="inferred from homology"/>
<comment type="similarity">
    <text evidence="1">Belongs to the cytochrome P450 family.</text>
</comment>
<keyword evidence="5" id="KW-1185">Reference proteome</keyword>
<dbReference type="GO" id="GO:0020037">
    <property type="term" value="F:heme binding"/>
    <property type="evidence" value="ECO:0007669"/>
    <property type="project" value="InterPro"/>
</dbReference>
<organism evidence="4 5">
    <name type="scientific">Ficus carica</name>
    <name type="common">Common fig</name>
    <dbReference type="NCBI Taxonomy" id="3494"/>
    <lineage>
        <taxon>Eukaryota</taxon>
        <taxon>Viridiplantae</taxon>
        <taxon>Streptophyta</taxon>
        <taxon>Embryophyta</taxon>
        <taxon>Tracheophyta</taxon>
        <taxon>Spermatophyta</taxon>
        <taxon>Magnoliopsida</taxon>
        <taxon>eudicotyledons</taxon>
        <taxon>Gunneridae</taxon>
        <taxon>Pentapetalae</taxon>
        <taxon>rosids</taxon>
        <taxon>fabids</taxon>
        <taxon>Rosales</taxon>
        <taxon>Moraceae</taxon>
        <taxon>Ficeae</taxon>
        <taxon>Ficus</taxon>
    </lineage>
</organism>
<dbReference type="PANTHER" id="PTHR47955">
    <property type="entry name" value="CYTOCHROME P450 FAMILY 71 PROTEIN"/>
    <property type="match status" value="1"/>
</dbReference>
<protein>
    <recommendedName>
        <fullName evidence="6">Cytochrome P450</fullName>
    </recommendedName>
</protein>
<keyword evidence="2" id="KW-0479">Metal-binding</keyword>
<dbReference type="InterPro" id="IPR001128">
    <property type="entry name" value="Cyt_P450"/>
</dbReference>
<accession>A0AA88IYN2</accession>